<keyword evidence="4" id="KW-0539">Nucleus</keyword>
<reference evidence="7" key="1">
    <citation type="submission" date="2016-11" db="UniProtKB">
        <authorList>
            <consortium name="WormBaseParasite"/>
        </authorList>
    </citation>
    <scope>IDENTIFICATION</scope>
</reference>
<evidence type="ECO:0000256" key="1">
    <source>
        <dbReference type="ARBA" id="ARBA00005993"/>
    </source>
</evidence>
<organism evidence="6 7">
    <name type="scientific">Heterorhabditis bacteriophora</name>
    <name type="common">Entomopathogenic nematode worm</name>
    <dbReference type="NCBI Taxonomy" id="37862"/>
    <lineage>
        <taxon>Eukaryota</taxon>
        <taxon>Metazoa</taxon>
        <taxon>Ecdysozoa</taxon>
        <taxon>Nematoda</taxon>
        <taxon>Chromadorea</taxon>
        <taxon>Rhabditida</taxon>
        <taxon>Rhabditina</taxon>
        <taxon>Rhabditomorpha</taxon>
        <taxon>Strongyloidea</taxon>
        <taxon>Heterorhabditidae</taxon>
        <taxon>Heterorhabditis</taxon>
    </lineage>
</organism>
<protein>
    <submittedName>
        <fullName evidence="7">Nuclear receptor domain-containing protein</fullName>
    </submittedName>
</protein>
<dbReference type="WBParaSite" id="Hba_17573">
    <property type="protein sequence ID" value="Hba_17573"/>
    <property type="gene ID" value="Hba_17573"/>
</dbReference>
<accession>A0A1I7XIP2</accession>
<dbReference type="SUPFAM" id="SSF57716">
    <property type="entry name" value="Glucocorticoid receptor-like (DNA-binding domain)"/>
    <property type="match status" value="1"/>
</dbReference>
<feature type="compositionally biased region" description="Basic and acidic residues" evidence="5">
    <location>
        <begin position="36"/>
        <end position="56"/>
    </location>
</feature>
<keyword evidence="2" id="KW-0805">Transcription regulation</keyword>
<dbReference type="InterPro" id="IPR013088">
    <property type="entry name" value="Znf_NHR/GATA"/>
</dbReference>
<proteinExistence type="inferred from homology"/>
<feature type="compositionally biased region" description="Basic and acidic residues" evidence="5">
    <location>
        <begin position="76"/>
        <end position="85"/>
    </location>
</feature>
<keyword evidence="3" id="KW-0804">Transcription</keyword>
<dbReference type="GO" id="GO:0008270">
    <property type="term" value="F:zinc ion binding"/>
    <property type="evidence" value="ECO:0007669"/>
    <property type="project" value="InterPro"/>
</dbReference>
<dbReference type="PANTHER" id="PTHR46397:SF5">
    <property type="entry name" value="NUCLEAR HORMONE RECEPTOR FAMILY MEMBER NHR-20"/>
    <property type="match status" value="1"/>
</dbReference>
<dbReference type="GO" id="GO:0006355">
    <property type="term" value="P:regulation of DNA-templated transcription"/>
    <property type="evidence" value="ECO:0007669"/>
    <property type="project" value="InterPro"/>
</dbReference>
<comment type="similarity">
    <text evidence="1">Belongs to the nuclear hormone receptor family.</text>
</comment>
<feature type="compositionally biased region" description="Low complexity" evidence="5">
    <location>
        <begin position="59"/>
        <end position="69"/>
    </location>
</feature>
<evidence type="ECO:0000256" key="5">
    <source>
        <dbReference type="SAM" id="MobiDB-lite"/>
    </source>
</evidence>
<dbReference type="Proteomes" id="UP000095283">
    <property type="component" value="Unplaced"/>
</dbReference>
<keyword evidence="6" id="KW-1185">Reference proteome</keyword>
<evidence type="ECO:0000313" key="6">
    <source>
        <dbReference type="Proteomes" id="UP000095283"/>
    </source>
</evidence>
<feature type="region of interest" description="Disordered" evidence="5">
    <location>
        <begin position="36"/>
        <end position="85"/>
    </location>
</feature>
<dbReference type="Gene3D" id="3.30.50.10">
    <property type="entry name" value="Erythroid Transcription Factor GATA-1, subunit A"/>
    <property type="match status" value="1"/>
</dbReference>
<dbReference type="PANTHER" id="PTHR46397">
    <property type="entry name" value="NUCLEAR HORMONE RECEPTOR FAMILY-RELATED"/>
    <property type="match status" value="1"/>
</dbReference>
<evidence type="ECO:0000256" key="4">
    <source>
        <dbReference type="ARBA" id="ARBA00023242"/>
    </source>
</evidence>
<evidence type="ECO:0000256" key="2">
    <source>
        <dbReference type="ARBA" id="ARBA00023015"/>
    </source>
</evidence>
<sequence length="85" mass="9845">MPSYMHKIHAFLELRMICRHCRYVNCIRAGMKKELVQARREDRSSPKEARSRKESLETNSSGSESYPPGYGNGDESVIRRVPCEQ</sequence>
<dbReference type="AlphaFoldDB" id="A0A1I7XIP2"/>
<evidence type="ECO:0000313" key="7">
    <source>
        <dbReference type="WBParaSite" id="Hba_17573"/>
    </source>
</evidence>
<evidence type="ECO:0000256" key="3">
    <source>
        <dbReference type="ARBA" id="ARBA00023163"/>
    </source>
</evidence>
<name>A0A1I7XIP2_HETBA</name>